<keyword evidence="2" id="KW-0812">Transmembrane</keyword>
<keyword evidence="2" id="KW-1133">Transmembrane helix</keyword>
<organism evidence="3 4">
    <name type="scientific">Alicyclobacillus fodiniaquatilis</name>
    <dbReference type="NCBI Taxonomy" id="1661150"/>
    <lineage>
        <taxon>Bacteria</taxon>
        <taxon>Bacillati</taxon>
        <taxon>Bacillota</taxon>
        <taxon>Bacilli</taxon>
        <taxon>Bacillales</taxon>
        <taxon>Alicyclobacillaceae</taxon>
        <taxon>Alicyclobacillus</taxon>
    </lineage>
</organism>
<dbReference type="RefSeq" id="WP_377943442.1">
    <property type="nucleotide sequence ID" value="NZ_JBHUCX010000029.1"/>
</dbReference>
<feature type="transmembrane region" description="Helical" evidence="2">
    <location>
        <begin position="69"/>
        <end position="88"/>
    </location>
</feature>
<feature type="region of interest" description="Disordered" evidence="1">
    <location>
        <begin position="206"/>
        <end position="227"/>
    </location>
</feature>
<reference evidence="4" key="1">
    <citation type="journal article" date="2019" name="Int. J. Syst. Evol. Microbiol.">
        <title>The Global Catalogue of Microorganisms (GCM) 10K type strain sequencing project: providing services to taxonomists for standard genome sequencing and annotation.</title>
        <authorList>
            <consortium name="The Broad Institute Genomics Platform"/>
            <consortium name="The Broad Institute Genome Sequencing Center for Infectious Disease"/>
            <person name="Wu L."/>
            <person name="Ma J."/>
        </authorList>
    </citation>
    <scope>NUCLEOTIDE SEQUENCE [LARGE SCALE GENOMIC DNA]</scope>
    <source>
        <strain evidence="4">CGMCC 1.12286</strain>
    </source>
</reference>
<protein>
    <submittedName>
        <fullName evidence="3">YesL family protein</fullName>
    </submittedName>
</protein>
<name>A0ABW4JIK4_9BACL</name>
<dbReference type="InterPro" id="IPR006938">
    <property type="entry name" value="DUF624"/>
</dbReference>
<proteinExistence type="predicted"/>
<feature type="transmembrane region" description="Helical" evidence="2">
    <location>
        <begin position="20"/>
        <end position="43"/>
    </location>
</feature>
<accession>A0ABW4JIK4</accession>
<evidence type="ECO:0000256" key="1">
    <source>
        <dbReference type="SAM" id="MobiDB-lite"/>
    </source>
</evidence>
<feature type="transmembrane region" description="Helical" evidence="2">
    <location>
        <begin position="100"/>
        <end position="124"/>
    </location>
</feature>
<feature type="transmembrane region" description="Helical" evidence="2">
    <location>
        <begin position="136"/>
        <end position="162"/>
    </location>
</feature>
<dbReference type="EMBL" id="JBHUCX010000029">
    <property type="protein sequence ID" value="MFD1675561.1"/>
    <property type="molecule type" value="Genomic_DNA"/>
</dbReference>
<feature type="transmembrane region" description="Helical" evidence="2">
    <location>
        <begin position="168"/>
        <end position="190"/>
    </location>
</feature>
<evidence type="ECO:0000256" key="2">
    <source>
        <dbReference type="SAM" id="Phobius"/>
    </source>
</evidence>
<gene>
    <name evidence="3" type="ORF">ACFSB2_12735</name>
</gene>
<keyword evidence="2" id="KW-0472">Membrane</keyword>
<dbReference type="Proteomes" id="UP001597079">
    <property type="component" value="Unassembled WGS sequence"/>
</dbReference>
<dbReference type="Pfam" id="PF04854">
    <property type="entry name" value="DUF624"/>
    <property type="match status" value="1"/>
</dbReference>
<comment type="caution">
    <text evidence="3">The sequence shown here is derived from an EMBL/GenBank/DDBJ whole genome shotgun (WGS) entry which is preliminary data.</text>
</comment>
<sequence length="227" mass="25586">MFSFNGPIYKVLSFLYQCLLLNLLFIAFCIPLVTIPPATAALFSVARKLVYKDEPPLLKTFWLSFKENIVQSWITAIVFGVVGIIAWADYRFFLMVHTEFSTLGLIVMGIITLFALSTLTHVFPLMAHVRLKTSQLFLYAVKLNLLKPYLTLLNLVALWVWFSLSIHHALSILMITLFFSISAVVTYWVVDQKFKTIVALQNGDDTPASDAVDEDADEEGAIKGARI</sequence>
<evidence type="ECO:0000313" key="3">
    <source>
        <dbReference type="EMBL" id="MFD1675561.1"/>
    </source>
</evidence>
<evidence type="ECO:0000313" key="4">
    <source>
        <dbReference type="Proteomes" id="UP001597079"/>
    </source>
</evidence>
<keyword evidence="4" id="KW-1185">Reference proteome</keyword>